<dbReference type="STRING" id="133385.A0A2T9YKN6"/>
<reference evidence="1 2" key="1">
    <citation type="journal article" date="2018" name="MBio">
        <title>Comparative Genomics Reveals the Core Gene Toolbox for the Fungus-Insect Symbiosis.</title>
        <authorList>
            <person name="Wang Y."/>
            <person name="Stata M."/>
            <person name="Wang W."/>
            <person name="Stajich J.E."/>
            <person name="White M.M."/>
            <person name="Moncalvo J.M."/>
        </authorList>
    </citation>
    <scope>NUCLEOTIDE SEQUENCE [LARGE SCALE GENOMIC DNA]</scope>
    <source>
        <strain evidence="1 2">SWE-8-4</strain>
    </source>
</reference>
<dbReference type="Proteomes" id="UP000245383">
    <property type="component" value="Unassembled WGS sequence"/>
</dbReference>
<dbReference type="SUPFAM" id="SSF52266">
    <property type="entry name" value="SGNH hydrolase"/>
    <property type="match status" value="1"/>
</dbReference>
<name>A0A2T9YKN6_9FUNG</name>
<evidence type="ECO:0000313" key="1">
    <source>
        <dbReference type="EMBL" id="PVU92897.1"/>
    </source>
</evidence>
<dbReference type="PANTHER" id="PTHR14209">
    <property type="entry name" value="ISOAMYL ACETATE-HYDROLYZING ESTERASE 1"/>
    <property type="match status" value="1"/>
</dbReference>
<dbReference type="AlphaFoldDB" id="A0A2T9YKN6"/>
<dbReference type="Gene3D" id="3.40.50.1110">
    <property type="entry name" value="SGNH hydrolase"/>
    <property type="match status" value="1"/>
</dbReference>
<evidence type="ECO:0000313" key="2">
    <source>
        <dbReference type="Proteomes" id="UP000245383"/>
    </source>
</evidence>
<comment type="caution">
    <text evidence="1">The sequence shown here is derived from an EMBL/GenBank/DDBJ whole genome shotgun (WGS) entry which is preliminary data.</text>
</comment>
<protein>
    <submittedName>
        <fullName evidence="1">Uncharacterized protein</fullName>
    </submittedName>
</protein>
<gene>
    <name evidence="1" type="ORF">BB561_003549</name>
</gene>
<sequence length="303" mass="34404">MPLHTGYSNDVFLTFGDSITEFGIDPSISGWVAQLATNYNRRLDLVHRGFSGYNTRWAKEILKDILPKTATLSDTENINHFKVDSNAELPFVCKLDNSNQAKVRFLTMFFGANDASFPENKQSVPLEEYKANLSEMIQMVTDPKSKYYSKYTKIILITPPVVCDIMWEKRLKEFGVNTQNRSNTCAKIYSDAATQVGKNHNVAVVNLWEAFNNRIQQLFDTDIDTSLNEDIVGYSLDKSSPTFGFDQLLSDGLHPNKAGNDLIIKEVMAAIEKNYPELCPENISFTIPLWHDIIQDLEETEHV</sequence>
<keyword evidence="2" id="KW-1185">Reference proteome</keyword>
<accession>A0A2T9YKN6</accession>
<dbReference type="InterPro" id="IPR001087">
    <property type="entry name" value="GDSL"/>
</dbReference>
<dbReference type="OrthoDB" id="671439at2759"/>
<dbReference type="GO" id="GO:0016788">
    <property type="term" value="F:hydrolase activity, acting on ester bonds"/>
    <property type="evidence" value="ECO:0007669"/>
    <property type="project" value="InterPro"/>
</dbReference>
<dbReference type="Pfam" id="PF00657">
    <property type="entry name" value="Lipase_GDSL"/>
    <property type="match status" value="1"/>
</dbReference>
<dbReference type="InterPro" id="IPR045136">
    <property type="entry name" value="Iah1-like"/>
</dbReference>
<organism evidence="1 2">
    <name type="scientific">Smittium simulii</name>
    <dbReference type="NCBI Taxonomy" id="133385"/>
    <lineage>
        <taxon>Eukaryota</taxon>
        <taxon>Fungi</taxon>
        <taxon>Fungi incertae sedis</taxon>
        <taxon>Zoopagomycota</taxon>
        <taxon>Kickxellomycotina</taxon>
        <taxon>Harpellomycetes</taxon>
        <taxon>Harpellales</taxon>
        <taxon>Legeriomycetaceae</taxon>
        <taxon>Smittium</taxon>
    </lineage>
</organism>
<dbReference type="InterPro" id="IPR036514">
    <property type="entry name" value="SGNH_hydro_sf"/>
</dbReference>
<dbReference type="CDD" id="cd01838">
    <property type="entry name" value="Isoamyl_acetate_hydrolase_like"/>
    <property type="match status" value="1"/>
</dbReference>
<proteinExistence type="predicted"/>
<dbReference type="EMBL" id="MBFR01000145">
    <property type="protein sequence ID" value="PVU92897.1"/>
    <property type="molecule type" value="Genomic_DNA"/>
</dbReference>
<dbReference type="PANTHER" id="PTHR14209:SF19">
    <property type="entry name" value="ISOAMYL ACETATE-HYDROLYZING ESTERASE 1 HOMOLOG"/>
    <property type="match status" value="1"/>
</dbReference>